<dbReference type="InterPro" id="IPR029149">
    <property type="entry name" value="Creatin/AminoP/Spt16_N"/>
</dbReference>
<dbReference type="AlphaFoldDB" id="A0A835T7M5"/>
<reference evidence="7" key="1">
    <citation type="journal article" date="2020" name="bioRxiv">
        <title>Comparative genomics of Chlamydomonas.</title>
        <authorList>
            <person name="Craig R.J."/>
            <person name="Hasan A.R."/>
            <person name="Ness R.W."/>
            <person name="Keightley P.D."/>
        </authorList>
    </citation>
    <scope>NUCLEOTIDE SEQUENCE</scope>
    <source>
        <strain evidence="7">SAG 7.73</strain>
    </source>
</reference>
<dbReference type="SUPFAM" id="SSF53092">
    <property type="entry name" value="Creatinase/prolidase N-terminal domain"/>
    <property type="match status" value="1"/>
</dbReference>
<evidence type="ECO:0000259" key="6">
    <source>
        <dbReference type="SMART" id="SM01011"/>
    </source>
</evidence>
<keyword evidence="4" id="KW-0464">Manganese</keyword>
<dbReference type="Gene3D" id="3.40.350.10">
    <property type="entry name" value="Creatinase/prolidase N-terminal domain"/>
    <property type="match status" value="1"/>
</dbReference>
<organism evidence="7 8">
    <name type="scientific">Chlamydomonas incerta</name>
    <dbReference type="NCBI Taxonomy" id="51695"/>
    <lineage>
        <taxon>Eukaryota</taxon>
        <taxon>Viridiplantae</taxon>
        <taxon>Chlorophyta</taxon>
        <taxon>core chlorophytes</taxon>
        <taxon>Chlorophyceae</taxon>
        <taxon>CS clade</taxon>
        <taxon>Chlamydomonadales</taxon>
        <taxon>Chlamydomonadaceae</taxon>
        <taxon>Chlamydomonas</taxon>
    </lineage>
</organism>
<evidence type="ECO:0000256" key="2">
    <source>
        <dbReference type="ARBA" id="ARBA00022723"/>
    </source>
</evidence>
<evidence type="ECO:0000256" key="3">
    <source>
        <dbReference type="ARBA" id="ARBA00022801"/>
    </source>
</evidence>
<proteinExistence type="inferred from homology"/>
<dbReference type="PANTHER" id="PTHR43226">
    <property type="entry name" value="XAA-PRO AMINOPEPTIDASE 3"/>
    <property type="match status" value="1"/>
</dbReference>
<evidence type="ECO:0000256" key="4">
    <source>
        <dbReference type="ARBA" id="ARBA00023211"/>
    </source>
</evidence>
<gene>
    <name evidence="7" type="ORF">HXX76_007365</name>
</gene>
<comment type="caution">
    <text evidence="7">The sequence shown here is derived from an EMBL/GenBank/DDBJ whole genome shotgun (WGS) entry which is preliminary data.</text>
</comment>
<dbReference type="InterPro" id="IPR001131">
    <property type="entry name" value="Peptidase_M24B_aminopep-P_CS"/>
</dbReference>
<accession>A0A835T7M5</accession>
<dbReference type="Gene3D" id="3.90.230.10">
    <property type="entry name" value="Creatinase/methionine aminopeptidase superfamily"/>
    <property type="match status" value="1"/>
</dbReference>
<dbReference type="GO" id="GO:0006508">
    <property type="term" value="P:proteolysis"/>
    <property type="evidence" value="ECO:0007669"/>
    <property type="project" value="TreeGrafter"/>
</dbReference>
<dbReference type="EMBL" id="JAEHOC010000015">
    <property type="protein sequence ID" value="KAG2435289.1"/>
    <property type="molecule type" value="Genomic_DNA"/>
</dbReference>
<sequence length="550" mass="57296">MGASGASCWNAPASAWRGRAHTSARSTQQLVVAAAAGPSSSVAATTTVTPPAVASSSAAPDWSERFRVRSVPEQFRETRQKVCKEFLAGGLLYLESGEAPARNGSDVFHRHRSHSHFVYVTGCMAPGYGALIDAETGHFTLLAPRLPEEAAYWVGAVPSLEQLQQQYGADRVAYMDELKGLVAAAAAGRDIHTLPGPAADKLKTVVPAGCRVTSDILTSTIDRCRATKTDAEVACLYTASVASGAAHMDMWRACRPGLTEYQLEAVFALSSRCRGAPDLGYPVIVGTGPNAAVMHYEAGPAAVEPGHLVLVDAGAEWRCYTADISRTFPASGRFEGAARDLYASVLAAQHRALEMLSAGGGSGVSLQDGDRAARLALLEGLRGMGLLRAEAASGSAWLDAALELKVDRTFMPHGVGHHLGLDVHDTSDTGPVPKGPLAPGMVVTVEPGAYLIPPLLAKARADPRVAPFINFELAEALAAGGLGGVRIEDNVLLLDGGKGAAAGGGVSGAGVQGRLFNLTVAAGCAKEMREVEDVMAEEWRPAEAMSRVVG</sequence>
<comment type="cofactor">
    <cofactor evidence="1">
        <name>Mn(2+)</name>
        <dbReference type="ChEBI" id="CHEBI:29035"/>
    </cofactor>
</comment>
<name>A0A835T7M5_CHLIN</name>
<dbReference type="PANTHER" id="PTHR43226:SF1">
    <property type="entry name" value="XAA-PRO DIPEPTIDASE"/>
    <property type="match status" value="1"/>
</dbReference>
<dbReference type="GO" id="GO:0030145">
    <property type="term" value="F:manganese ion binding"/>
    <property type="evidence" value="ECO:0007669"/>
    <property type="project" value="InterPro"/>
</dbReference>
<dbReference type="Pfam" id="PF00557">
    <property type="entry name" value="Peptidase_M24"/>
    <property type="match status" value="1"/>
</dbReference>
<dbReference type="InterPro" id="IPR036005">
    <property type="entry name" value="Creatinase/aminopeptidase-like"/>
</dbReference>
<dbReference type="SUPFAM" id="SSF55920">
    <property type="entry name" value="Creatinase/aminopeptidase"/>
    <property type="match status" value="1"/>
</dbReference>
<dbReference type="InterPro" id="IPR052433">
    <property type="entry name" value="X-Pro_dipept-like"/>
</dbReference>
<dbReference type="PROSITE" id="PS00491">
    <property type="entry name" value="PROLINE_PEPTIDASE"/>
    <property type="match status" value="1"/>
</dbReference>
<evidence type="ECO:0000256" key="5">
    <source>
        <dbReference type="RuleBase" id="RU000590"/>
    </source>
</evidence>
<keyword evidence="2 5" id="KW-0479">Metal-binding</keyword>
<dbReference type="GO" id="GO:0070006">
    <property type="term" value="F:metalloaminopeptidase activity"/>
    <property type="evidence" value="ECO:0007669"/>
    <property type="project" value="InterPro"/>
</dbReference>
<evidence type="ECO:0000313" key="8">
    <source>
        <dbReference type="Proteomes" id="UP000650467"/>
    </source>
</evidence>
<protein>
    <recommendedName>
        <fullName evidence="6">Aminopeptidase P N-terminal domain-containing protein</fullName>
    </recommendedName>
</protein>
<dbReference type="InterPro" id="IPR000994">
    <property type="entry name" value="Pept_M24"/>
</dbReference>
<dbReference type="Pfam" id="PF05195">
    <property type="entry name" value="AMP_N"/>
    <property type="match status" value="1"/>
</dbReference>
<dbReference type="SMART" id="SM01011">
    <property type="entry name" value="AMP_N"/>
    <property type="match status" value="1"/>
</dbReference>
<dbReference type="InterPro" id="IPR007865">
    <property type="entry name" value="Aminopep_P_N"/>
</dbReference>
<dbReference type="OrthoDB" id="10261878at2759"/>
<keyword evidence="8" id="KW-1185">Reference proteome</keyword>
<keyword evidence="3" id="KW-0378">Hydrolase</keyword>
<evidence type="ECO:0000256" key="1">
    <source>
        <dbReference type="ARBA" id="ARBA00001936"/>
    </source>
</evidence>
<evidence type="ECO:0000313" key="7">
    <source>
        <dbReference type="EMBL" id="KAG2435289.1"/>
    </source>
</evidence>
<feature type="domain" description="Aminopeptidase P N-terminal" evidence="6">
    <location>
        <begin position="71"/>
        <end position="203"/>
    </location>
</feature>
<dbReference type="Proteomes" id="UP000650467">
    <property type="component" value="Unassembled WGS sequence"/>
</dbReference>
<comment type="similarity">
    <text evidence="5">Belongs to the peptidase M24B family.</text>
</comment>